<feature type="domain" description="ABC transporter" evidence="3">
    <location>
        <begin position="34"/>
        <end position="176"/>
    </location>
</feature>
<dbReference type="AlphaFoldDB" id="A0A1M6B538"/>
<keyword evidence="1" id="KW-0547">Nucleotide-binding</keyword>
<evidence type="ECO:0000256" key="2">
    <source>
        <dbReference type="ARBA" id="ARBA00022840"/>
    </source>
</evidence>
<evidence type="ECO:0000313" key="4">
    <source>
        <dbReference type="EMBL" id="SHI43862.1"/>
    </source>
</evidence>
<keyword evidence="5" id="KW-1185">Reference proteome</keyword>
<accession>A0A1M6B538</accession>
<evidence type="ECO:0000256" key="1">
    <source>
        <dbReference type="ARBA" id="ARBA00022741"/>
    </source>
</evidence>
<dbReference type="InterPro" id="IPR003439">
    <property type="entry name" value="ABC_transporter-like_ATP-bd"/>
</dbReference>
<reference evidence="4 5" key="1">
    <citation type="submission" date="2016-11" db="EMBL/GenBank/DDBJ databases">
        <authorList>
            <person name="Jaros S."/>
            <person name="Januszkiewicz K."/>
            <person name="Wedrychowicz H."/>
        </authorList>
    </citation>
    <scope>NUCLEOTIDE SEQUENCE [LARGE SCALE GENOMIC DNA]</scope>
    <source>
        <strain evidence="4 5">DSM 12906</strain>
    </source>
</reference>
<gene>
    <name evidence="4" type="ORF">SAMN02745244_00343</name>
</gene>
<name>A0A1M6B538_9ACTN</name>
<dbReference type="STRING" id="1123357.SAMN02745244_00343"/>
<dbReference type="InterPro" id="IPR027417">
    <property type="entry name" value="P-loop_NTPase"/>
</dbReference>
<sequence>METPNHARQDEDTSPPLIVATDLRLATVHGVVFQHVTTQIPRGCVVAVTGKAGSGKSALLLTLTGRMRGATGELTVDGHDAAKHYRRIRKATSVARIDQLIDQEESLSLDDCIVERTLADGAPARSRVANYLHTANLLGLTEPLTTHYGDLSPADQIRASVALATIQPTPLVVLDDIDRETTALEQSDLWEAFGKLAAEGVTVIASTSERSALPVDVITIEMDATHA</sequence>
<dbReference type="Pfam" id="PF00005">
    <property type="entry name" value="ABC_tran"/>
    <property type="match status" value="1"/>
</dbReference>
<dbReference type="PANTHER" id="PTHR43158">
    <property type="entry name" value="SKFA PEPTIDE EXPORT ATP-BINDING PROTEIN SKFE"/>
    <property type="match status" value="1"/>
</dbReference>
<dbReference type="GO" id="GO:0016887">
    <property type="term" value="F:ATP hydrolysis activity"/>
    <property type="evidence" value="ECO:0007669"/>
    <property type="project" value="InterPro"/>
</dbReference>
<keyword evidence="2" id="KW-0067">ATP-binding</keyword>
<dbReference type="EMBL" id="FQZG01000006">
    <property type="protein sequence ID" value="SHI43862.1"/>
    <property type="molecule type" value="Genomic_DNA"/>
</dbReference>
<dbReference type="RefSeq" id="WP_073185841.1">
    <property type="nucleotide sequence ID" value="NZ_FQZG01000006.1"/>
</dbReference>
<dbReference type="PANTHER" id="PTHR43158:SF2">
    <property type="entry name" value="SKFA PEPTIDE EXPORT ATP-BINDING PROTEIN SKFE"/>
    <property type="match status" value="1"/>
</dbReference>
<dbReference type="Proteomes" id="UP000184512">
    <property type="component" value="Unassembled WGS sequence"/>
</dbReference>
<evidence type="ECO:0000313" key="5">
    <source>
        <dbReference type="Proteomes" id="UP000184512"/>
    </source>
</evidence>
<dbReference type="GO" id="GO:0005524">
    <property type="term" value="F:ATP binding"/>
    <property type="evidence" value="ECO:0007669"/>
    <property type="project" value="UniProtKB-KW"/>
</dbReference>
<organism evidence="4 5">
    <name type="scientific">Tessaracoccus bendigoensis DSM 12906</name>
    <dbReference type="NCBI Taxonomy" id="1123357"/>
    <lineage>
        <taxon>Bacteria</taxon>
        <taxon>Bacillati</taxon>
        <taxon>Actinomycetota</taxon>
        <taxon>Actinomycetes</taxon>
        <taxon>Propionibacteriales</taxon>
        <taxon>Propionibacteriaceae</taxon>
        <taxon>Tessaracoccus</taxon>
    </lineage>
</organism>
<dbReference type="CDD" id="cd00267">
    <property type="entry name" value="ABC_ATPase"/>
    <property type="match status" value="1"/>
</dbReference>
<protein>
    <submittedName>
        <fullName evidence="4">ABC transporter</fullName>
    </submittedName>
</protein>
<evidence type="ECO:0000259" key="3">
    <source>
        <dbReference type="Pfam" id="PF00005"/>
    </source>
</evidence>
<dbReference type="Gene3D" id="3.40.50.300">
    <property type="entry name" value="P-loop containing nucleotide triphosphate hydrolases"/>
    <property type="match status" value="1"/>
</dbReference>
<dbReference type="SUPFAM" id="SSF52540">
    <property type="entry name" value="P-loop containing nucleoside triphosphate hydrolases"/>
    <property type="match status" value="1"/>
</dbReference>
<proteinExistence type="predicted"/>